<dbReference type="Pfam" id="PF04116">
    <property type="entry name" value="FA_hydroxylase"/>
    <property type="match status" value="1"/>
</dbReference>
<evidence type="ECO:0000256" key="5">
    <source>
        <dbReference type="SAM" id="Coils"/>
    </source>
</evidence>
<keyword evidence="2" id="KW-0812">Transmembrane</keyword>
<evidence type="ECO:0000256" key="6">
    <source>
        <dbReference type="SAM" id="MobiDB-lite"/>
    </source>
</evidence>
<evidence type="ECO:0000256" key="4">
    <source>
        <dbReference type="ARBA" id="ARBA00023136"/>
    </source>
</evidence>
<protein>
    <recommendedName>
        <fullName evidence="7">Fatty acid hydroxylase domain-containing protein</fullName>
    </recommendedName>
</protein>
<dbReference type="Proteomes" id="UP000836402">
    <property type="component" value="Unassembled WGS sequence"/>
</dbReference>
<evidence type="ECO:0000256" key="2">
    <source>
        <dbReference type="ARBA" id="ARBA00022692"/>
    </source>
</evidence>
<reference evidence="9" key="2">
    <citation type="journal article" date="2019" name="IMA Fungus">
        <title>Genome sequencing and comparison of five Tilletia species to identify candidate genes for the detection of regulated species infecting wheat.</title>
        <authorList>
            <person name="Nguyen H.D.T."/>
            <person name="Sultana T."/>
            <person name="Kesanakurti P."/>
            <person name="Hambleton S."/>
        </authorList>
    </citation>
    <scope>NUCLEOTIDE SEQUENCE</scope>
    <source>
        <strain evidence="9">DAOMC 238032</strain>
    </source>
</reference>
<dbReference type="GO" id="GO:0005506">
    <property type="term" value="F:iron ion binding"/>
    <property type="evidence" value="ECO:0007669"/>
    <property type="project" value="InterPro"/>
</dbReference>
<dbReference type="GO" id="GO:0016491">
    <property type="term" value="F:oxidoreductase activity"/>
    <property type="evidence" value="ECO:0007669"/>
    <property type="project" value="InterPro"/>
</dbReference>
<feature type="region of interest" description="Disordered" evidence="6">
    <location>
        <begin position="1"/>
        <end position="29"/>
    </location>
</feature>
<dbReference type="InterPro" id="IPR050307">
    <property type="entry name" value="Sterol_Desaturase_Related"/>
</dbReference>
<comment type="subcellular location">
    <subcellularLocation>
        <location evidence="1">Membrane</location>
    </subcellularLocation>
</comment>
<dbReference type="InterPro" id="IPR036013">
    <property type="entry name" value="Band_7/SPFH_dom_sf"/>
</dbReference>
<keyword evidence="5" id="KW-0175">Coiled coil</keyword>
<gene>
    <name evidence="9" type="ORF">A4X03_0g4766</name>
    <name evidence="8" type="ORF">JKIAZH3_G3645</name>
</gene>
<organism evidence="9 10">
    <name type="scientific">Tilletia caries</name>
    <name type="common">wheat bunt fungus</name>
    <dbReference type="NCBI Taxonomy" id="13290"/>
    <lineage>
        <taxon>Eukaryota</taxon>
        <taxon>Fungi</taxon>
        <taxon>Dikarya</taxon>
        <taxon>Basidiomycota</taxon>
        <taxon>Ustilaginomycotina</taxon>
        <taxon>Exobasidiomycetes</taxon>
        <taxon>Tilletiales</taxon>
        <taxon>Tilletiaceae</taxon>
        <taxon>Tilletia</taxon>
    </lineage>
</organism>
<keyword evidence="4" id="KW-0472">Membrane</keyword>
<dbReference type="Gene3D" id="3.30.479.30">
    <property type="entry name" value="Band 7 domain"/>
    <property type="match status" value="1"/>
</dbReference>
<proteinExistence type="predicted"/>
<evidence type="ECO:0000313" key="10">
    <source>
        <dbReference type="Proteomes" id="UP000077671"/>
    </source>
</evidence>
<evidence type="ECO:0000256" key="1">
    <source>
        <dbReference type="ARBA" id="ARBA00004370"/>
    </source>
</evidence>
<keyword evidence="3" id="KW-1133">Transmembrane helix</keyword>
<dbReference type="EMBL" id="LWDD02000681">
    <property type="protein sequence ID" value="KAE8257145.1"/>
    <property type="molecule type" value="Genomic_DNA"/>
</dbReference>
<comment type="caution">
    <text evidence="9">The sequence shown here is derived from an EMBL/GenBank/DDBJ whole genome shotgun (WGS) entry which is preliminary data.</text>
</comment>
<name>A0A8T8T8L7_9BASI</name>
<feature type="domain" description="Fatty acid hydroxylase" evidence="7">
    <location>
        <begin position="787"/>
        <end position="932"/>
    </location>
</feature>
<evidence type="ECO:0000256" key="3">
    <source>
        <dbReference type="ARBA" id="ARBA00022989"/>
    </source>
</evidence>
<evidence type="ECO:0000313" key="11">
    <source>
        <dbReference type="Proteomes" id="UP000836402"/>
    </source>
</evidence>
<keyword evidence="11" id="KW-1185">Reference proteome</keyword>
<sequence length="960" mass="106922">MSNYSETVVDGKPSFTFSNHDDPKTTISAPTVPATLQQAEGSSSHSNSLVNTTTKKALALPSVDAFQNDFCVLIGKDGVKGALRELDGRLARAGRPRIISKRKPGTYFGREVRPGHVGLLLRGTLPEVILEPGMYFNLNPACSWATNFVEMSAKHWTHQGLTVVQVGQNEAAVLSDPNNRTFVLKNGGLVSYAEAGDYRLLEIVDQAHLNVEPHKDRHTGTTLGYQLTVRDGTAVVATFLNVPANNVAILQIADHLEELGAGQHCITEPGVLLRSFFTRGECQAETHGIRVFTNDQVEVEVKLYLKWVLKTPLSLANTNYATPFDALNDQVQSILVNVMSHLAYAQMVRQRTLSTEPQSASDGGKDEAFLDALRTRCMDDLSVAAKGYGIELRDLAVVDRRFLGSVAANIEKLTLRAMEIQVDSTNVERENQNTVRRKMGLLDAAKVNAERQRIEAAAAAQQVIEQARGEAEARRMAAEAEADAIRLVAKAEAEAAEARAQTDAGIRDQHARTAQLARIQIDSVKAYGTNTVFVPPGGELANGLLRNVYASSMEKRHRREHAPKMTIESPPSYAEVMSVAGDSRADATKNSNTLDHKISQPAAAAAPVSAPAEKRIWQQEIIEPKQLVGNMKSTWWRTPDRTIGEHLLSRLQPHTMPQVGPRKGKLPNFSPTSQFKWMAPRFILPLLVPYVIQRLGLRMPRWAMLVFSTVDWLRFARDVVHLFVRLGSKWGYFDGTKARDKVPDSAVEHMALIYPVVAIARMIIGVYMVYKPREPVRITALFPVKAFLYSIALDGFFYLYHRSCHEVDWLWKIHSTHHLTKHPSPVLSLLADEGQELIEILLCPIGATYIMQKLMPMTYQEWYLTQLTVVFNEIAGHSGVRANVEAAVTAIPLRPFGAELALEDHDMHHRRGWKKSTNYGKQSRFWDKLLGTKGVRIECVPENIDYNLTVWDEVPPEQDL</sequence>
<evidence type="ECO:0000259" key="7">
    <source>
        <dbReference type="Pfam" id="PF04116"/>
    </source>
</evidence>
<dbReference type="InterPro" id="IPR006694">
    <property type="entry name" value="Fatty_acid_hydroxylase"/>
</dbReference>
<dbReference type="GO" id="GO:0016020">
    <property type="term" value="C:membrane"/>
    <property type="evidence" value="ECO:0007669"/>
    <property type="project" value="UniProtKB-SubCell"/>
</dbReference>
<dbReference type="EMBL" id="CAJHJG010001277">
    <property type="protein sequence ID" value="CAD6910948.1"/>
    <property type="molecule type" value="Genomic_DNA"/>
</dbReference>
<reference evidence="9" key="1">
    <citation type="submission" date="2016-04" db="EMBL/GenBank/DDBJ databases">
        <authorList>
            <person name="Nguyen H.D."/>
            <person name="Kesanakurti P."/>
            <person name="Cullis J."/>
            <person name="Levesque C.A."/>
            <person name="Hambleton S."/>
        </authorList>
    </citation>
    <scope>NUCLEOTIDE SEQUENCE</scope>
    <source>
        <strain evidence="9">DAOMC 238032</strain>
    </source>
</reference>
<reference evidence="8" key="3">
    <citation type="submission" date="2020-10" db="EMBL/GenBank/DDBJ databases">
        <authorList>
            <person name="Sedaghatjoo S."/>
        </authorList>
    </citation>
    <scope>NUCLEOTIDE SEQUENCE</scope>
    <source>
        <strain evidence="8">AZH3</strain>
    </source>
</reference>
<dbReference type="Proteomes" id="UP000077671">
    <property type="component" value="Unassembled WGS sequence"/>
</dbReference>
<dbReference type="AlphaFoldDB" id="A0A8T8T8L7"/>
<feature type="coiled-coil region" evidence="5">
    <location>
        <begin position="442"/>
        <end position="501"/>
    </location>
</feature>
<evidence type="ECO:0000313" key="8">
    <source>
        <dbReference type="EMBL" id="CAD6910948.1"/>
    </source>
</evidence>
<evidence type="ECO:0000313" key="9">
    <source>
        <dbReference type="EMBL" id="KAE8257145.1"/>
    </source>
</evidence>
<dbReference type="GO" id="GO:0008610">
    <property type="term" value="P:lipid biosynthetic process"/>
    <property type="evidence" value="ECO:0007669"/>
    <property type="project" value="InterPro"/>
</dbReference>
<dbReference type="PANTHER" id="PTHR11863">
    <property type="entry name" value="STEROL DESATURASE"/>
    <property type="match status" value="1"/>
</dbReference>
<accession>A0A8T8T8L7</accession>